<organism evidence="2 3">
    <name type="scientific">Portunus trituberculatus</name>
    <name type="common">Swimming crab</name>
    <name type="synonym">Neptunus trituberculatus</name>
    <dbReference type="NCBI Taxonomy" id="210409"/>
    <lineage>
        <taxon>Eukaryota</taxon>
        <taxon>Metazoa</taxon>
        <taxon>Ecdysozoa</taxon>
        <taxon>Arthropoda</taxon>
        <taxon>Crustacea</taxon>
        <taxon>Multicrustacea</taxon>
        <taxon>Malacostraca</taxon>
        <taxon>Eumalacostraca</taxon>
        <taxon>Eucarida</taxon>
        <taxon>Decapoda</taxon>
        <taxon>Pleocyemata</taxon>
        <taxon>Brachyura</taxon>
        <taxon>Eubrachyura</taxon>
        <taxon>Portunoidea</taxon>
        <taxon>Portunidae</taxon>
        <taxon>Portuninae</taxon>
        <taxon>Portunus</taxon>
    </lineage>
</organism>
<dbReference type="Proteomes" id="UP000324222">
    <property type="component" value="Unassembled WGS sequence"/>
</dbReference>
<dbReference type="OrthoDB" id="6751067at2759"/>
<feature type="domain" description="PiggyBac transposable element-derived protein" evidence="1">
    <location>
        <begin position="27"/>
        <end position="77"/>
    </location>
</feature>
<name>A0A5B7E4F0_PORTR</name>
<evidence type="ECO:0000259" key="1">
    <source>
        <dbReference type="Pfam" id="PF13843"/>
    </source>
</evidence>
<gene>
    <name evidence="2" type="ORF">E2C01_021816</name>
</gene>
<dbReference type="AlphaFoldDB" id="A0A5B7E4F0"/>
<keyword evidence="3" id="KW-1185">Reference proteome</keyword>
<reference evidence="2 3" key="1">
    <citation type="submission" date="2019-05" db="EMBL/GenBank/DDBJ databases">
        <title>Another draft genome of Portunus trituberculatus and its Hox gene families provides insights of decapod evolution.</title>
        <authorList>
            <person name="Jeong J.-H."/>
            <person name="Song I."/>
            <person name="Kim S."/>
            <person name="Choi T."/>
            <person name="Kim D."/>
            <person name="Ryu S."/>
            <person name="Kim W."/>
        </authorList>
    </citation>
    <scope>NUCLEOTIDE SEQUENCE [LARGE SCALE GENOMIC DNA]</scope>
    <source>
        <tissue evidence="2">Muscle</tissue>
    </source>
</reference>
<evidence type="ECO:0000313" key="3">
    <source>
        <dbReference type="Proteomes" id="UP000324222"/>
    </source>
</evidence>
<sequence length="113" mass="12784">MAKCLRLYMVGFESTRGCLPYPMLTTLSTMPPPPLFVGRKWVNVTGDEMYMFAALQLLMGLNPLPIIADYWSQNILHHGPPLFTRPVLSATGMCRYYTSLGFQTLMAFAKEFP</sequence>
<dbReference type="EMBL" id="VSRR010001941">
    <property type="protein sequence ID" value="MPC28608.1"/>
    <property type="molecule type" value="Genomic_DNA"/>
</dbReference>
<dbReference type="Pfam" id="PF13843">
    <property type="entry name" value="DDE_Tnp_1_7"/>
    <property type="match status" value="1"/>
</dbReference>
<accession>A0A5B7E4F0</accession>
<comment type="caution">
    <text evidence="2">The sequence shown here is derived from an EMBL/GenBank/DDBJ whole genome shotgun (WGS) entry which is preliminary data.</text>
</comment>
<protein>
    <recommendedName>
        <fullName evidence="1">PiggyBac transposable element-derived protein domain-containing protein</fullName>
    </recommendedName>
</protein>
<proteinExistence type="predicted"/>
<evidence type="ECO:0000313" key="2">
    <source>
        <dbReference type="EMBL" id="MPC28608.1"/>
    </source>
</evidence>
<dbReference type="InterPro" id="IPR029526">
    <property type="entry name" value="PGBD"/>
</dbReference>